<comment type="caution">
    <text evidence="1">The sequence shown here is derived from an EMBL/GenBank/DDBJ whole genome shotgun (WGS) entry which is preliminary data.</text>
</comment>
<sequence>MELTLKIVDADGFVLASHTGQDETFLVYRQNYGEGDCVVVEASEPGHVFLALDNAIHPGLVYIRENGYCLAVPFGDKRKSYSPNAFRGDIHRLSARSARPDEIVQRRNLAVNPWDDHANRALFPHARANVETRGEAVFAARNAIDGEKANDNHGFWPYTSWGINRDPKAALTVEFGRPVRIDEIVFYLRADFPHDSWWEQASVTFSNGATSSFPLVKSGAAQGFSIEPCIVEWVELHGLIKAPDSSPYPALTQIEIWGTEAPGAAAVEDEARHTARPPAL</sequence>
<accession>A0A3E1B1V1</accession>
<dbReference type="EMBL" id="NAOO01000042">
    <property type="protein sequence ID" value="RFB83978.1"/>
    <property type="molecule type" value="Genomic_DNA"/>
</dbReference>
<name>A0A3E1B1V1_RHILT</name>
<dbReference type="SUPFAM" id="SSF49785">
    <property type="entry name" value="Galactose-binding domain-like"/>
    <property type="match status" value="1"/>
</dbReference>
<gene>
    <name evidence="1" type="ORF">B5K10_28855</name>
</gene>
<protein>
    <submittedName>
        <fullName evidence="1">Carbohydrate-binding protein</fullName>
    </submittedName>
</protein>
<dbReference type="AlphaFoldDB" id="A0A3E1B1V1"/>
<dbReference type="Gene3D" id="2.60.120.260">
    <property type="entry name" value="Galactose-binding domain-like"/>
    <property type="match status" value="1"/>
</dbReference>
<evidence type="ECO:0000313" key="1">
    <source>
        <dbReference type="EMBL" id="RFB83978.1"/>
    </source>
</evidence>
<reference evidence="1 2" key="1">
    <citation type="submission" date="2017-03" db="EMBL/GenBank/DDBJ databases">
        <title>Genome analysis of Rhizobial strains effectives or ineffectives for nitrogen fixation isolated from bean seeds.</title>
        <authorList>
            <person name="Peralta H."/>
            <person name="Aguilar-Vera A."/>
            <person name="Mora Y."/>
            <person name="Vargas-Lagunas C."/>
            <person name="Girard L."/>
            <person name="Mora J."/>
        </authorList>
    </citation>
    <scope>NUCLEOTIDE SEQUENCE [LARGE SCALE GENOMIC DNA]</scope>
    <source>
        <strain evidence="1 2">CCGM5</strain>
    </source>
</reference>
<dbReference type="InterPro" id="IPR008979">
    <property type="entry name" value="Galactose-bd-like_sf"/>
</dbReference>
<dbReference type="Proteomes" id="UP000256748">
    <property type="component" value="Unassembled WGS sequence"/>
</dbReference>
<evidence type="ECO:0000313" key="2">
    <source>
        <dbReference type="Proteomes" id="UP000256748"/>
    </source>
</evidence>
<dbReference type="RefSeq" id="WP_116276004.1">
    <property type="nucleotide sequence ID" value="NZ_KZ859530.1"/>
</dbReference>
<proteinExistence type="predicted"/>
<organism evidence="1 2">
    <name type="scientific">Rhizobium leguminosarum bv. trifolii</name>
    <dbReference type="NCBI Taxonomy" id="386"/>
    <lineage>
        <taxon>Bacteria</taxon>
        <taxon>Pseudomonadati</taxon>
        <taxon>Pseudomonadota</taxon>
        <taxon>Alphaproteobacteria</taxon>
        <taxon>Hyphomicrobiales</taxon>
        <taxon>Rhizobiaceae</taxon>
        <taxon>Rhizobium/Agrobacterium group</taxon>
        <taxon>Rhizobium</taxon>
    </lineage>
</organism>